<sequence>MESVAIPSVRLSSWEGRMPCIGMGTAASLTEGSSDEITKRAVLEAIGLGYRHFDTASAYLSEKDMGEAISEALHVGLIESRNELFVSSKLWCTDAHRHLVLPALQKSLRNLQLDYLDLYLIHWPVSVKPGEYTVPVEKDDFLLPMDFGSVWEAMEECHGLGLTKAIGVSNFSCEKLQLLLSTAKVKPAVNQVEMNPLLRQKKLREFCEVKGIHICAYSPLGGKGTLWGDSQVMECQVLKEIAKNKGKTLAQVCLRWVYEQKVSLLVKSFNKERLKENLEIFDWELSEEELQKIEHLPQHRSVSGASLNLISENGHYKSLPELWDDDI</sequence>
<keyword evidence="1" id="KW-0560">Oxidoreductase</keyword>
<proteinExistence type="predicted"/>
<evidence type="ECO:0000313" key="6">
    <source>
        <dbReference type="EMBL" id="KAG9444800.1"/>
    </source>
</evidence>
<dbReference type="SUPFAM" id="SSF51430">
    <property type="entry name" value="NAD(P)-linked oxidoreductase"/>
    <property type="match status" value="1"/>
</dbReference>
<keyword evidence="7" id="KW-1185">Reference proteome</keyword>
<organism evidence="6 7">
    <name type="scientific">Aristolochia fimbriata</name>
    <name type="common">White veined hardy Dutchman's pipe vine</name>
    <dbReference type="NCBI Taxonomy" id="158543"/>
    <lineage>
        <taxon>Eukaryota</taxon>
        <taxon>Viridiplantae</taxon>
        <taxon>Streptophyta</taxon>
        <taxon>Embryophyta</taxon>
        <taxon>Tracheophyta</taxon>
        <taxon>Spermatophyta</taxon>
        <taxon>Magnoliopsida</taxon>
        <taxon>Magnoliidae</taxon>
        <taxon>Piperales</taxon>
        <taxon>Aristolochiaceae</taxon>
        <taxon>Aristolochia</taxon>
    </lineage>
</organism>
<dbReference type="Gene3D" id="3.20.20.100">
    <property type="entry name" value="NADP-dependent oxidoreductase domain"/>
    <property type="match status" value="1"/>
</dbReference>
<evidence type="ECO:0000313" key="7">
    <source>
        <dbReference type="Proteomes" id="UP000825729"/>
    </source>
</evidence>
<dbReference type="Pfam" id="PF00248">
    <property type="entry name" value="Aldo_ket_red"/>
    <property type="match status" value="1"/>
</dbReference>
<dbReference type="FunFam" id="3.20.20.100:FF:000014">
    <property type="entry name" value="NAD(P)-linked oxidoreductase superfamily protein"/>
    <property type="match status" value="1"/>
</dbReference>
<dbReference type="PROSITE" id="PS00063">
    <property type="entry name" value="ALDOKETO_REDUCTASE_3"/>
    <property type="match status" value="1"/>
</dbReference>
<dbReference type="GO" id="GO:0016616">
    <property type="term" value="F:oxidoreductase activity, acting on the CH-OH group of donors, NAD or NADP as acceptor"/>
    <property type="evidence" value="ECO:0007669"/>
    <property type="project" value="InterPro"/>
</dbReference>
<dbReference type="Proteomes" id="UP000825729">
    <property type="component" value="Unassembled WGS sequence"/>
</dbReference>
<reference evidence="6 7" key="1">
    <citation type="submission" date="2021-07" db="EMBL/GenBank/DDBJ databases">
        <title>The Aristolochia fimbriata genome: insights into angiosperm evolution, floral development and chemical biosynthesis.</title>
        <authorList>
            <person name="Jiao Y."/>
        </authorList>
    </citation>
    <scope>NUCLEOTIDE SEQUENCE [LARGE SCALE GENOMIC DNA]</scope>
    <source>
        <strain evidence="6">IBCAS-2021</strain>
        <tissue evidence="6">Leaf</tissue>
    </source>
</reference>
<dbReference type="EMBL" id="JAINDJ010000006">
    <property type="protein sequence ID" value="KAG9444800.1"/>
    <property type="molecule type" value="Genomic_DNA"/>
</dbReference>
<evidence type="ECO:0000256" key="1">
    <source>
        <dbReference type="ARBA" id="ARBA00023002"/>
    </source>
</evidence>
<dbReference type="CDD" id="cd19124">
    <property type="entry name" value="AKR_AKR4A_4B"/>
    <property type="match status" value="1"/>
</dbReference>
<evidence type="ECO:0000256" key="3">
    <source>
        <dbReference type="PIRSR" id="PIRSR000097-2"/>
    </source>
</evidence>
<dbReference type="PROSITE" id="PS00798">
    <property type="entry name" value="ALDOKETO_REDUCTASE_1"/>
    <property type="match status" value="1"/>
</dbReference>
<dbReference type="InterPro" id="IPR023210">
    <property type="entry name" value="NADP_OxRdtase_dom"/>
</dbReference>
<evidence type="ECO:0000256" key="4">
    <source>
        <dbReference type="PIRSR" id="PIRSR000097-3"/>
    </source>
</evidence>
<dbReference type="PROSITE" id="PS00062">
    <property type="entry name" value="ALDOKETO_REDUCTASE_2"/>
    <property type="match status" value="1"/>
</dbReference>
<comment type="caution">
    <text evidence="6">The sequence shown here is derived from an EMBL/GenBank/DDBJ whole genome shotgun (WGS) entry which is preliminary data.</text>
</comment>
<evidence type="ECO:0000256" key="2">
    <source>
        <dbReference type="PIRSR" id="PIRSR000097-1"/>
    </source>
</evidence>
<gene>
    <name evidence="6" type="ORF">H6P81_016140</name>
</gene>
<dbReference type="PANTHER" id="PTHR11732">
    <property type="entry name" value="ALDO/KETO REDUCTASE"/>
    <property type="match status" value="1"/>
</dbReference>
<name>A0AAV7E7E1_ARIFI</name>
<dbReference type="InterPro" id="IPR044497">
    <property type="entry name" value="AKR4A/B"/>
</dbReference>
<dbReference type="InterPro" id="IPR020471">
    <property type="entry name" value="AKR"/>
</dbReference>
<evidence type="ECO:0000259" key="5">
    <source>
        <dbReference type="Pfam" id="PF00248"/>
    </source>
</evidence>
<dbReference type="AlphaFoldDB" id="A0AAV7E7E1"/>
<accession>A0AAV7E7E1</accession>
<feature type="site" description="Lowers pKa of active site Tyr" evidence="4">
    <location>
        <position position="89"/>
    </location>
</feature>
<dbReference type="GO" id="GO:0044550">
    <property type="term" value="P:secondary metabolite biosynthetic process"/>
    <property type="evidence" value="ECO:0007669"/>
    <property type="project" value="UniProtKB-ARBA"/>
</dbReference>
<dbReference type="PIRSF" id="PIRSF000097">
    <property type="entry name" value="AKR"/>
    <property type="match status" value="1"/>
</dbReference>
<feature type="binding site" evidence="3">
    <location>
        <position position="122"/>
    </location>
    <ligand>
        <name>substrate</name>
    </ligand>
</feature>
<protein>
    <recommendedName>
        <fullName evidence="5">NADP-dependent oxidoreductase domain-containing protein</fullName>
    </recommendedName>
</protein>
<dbReference type="InterPro" id="IPR036812">
    <property type="entry name" value="NAD(P)_OxRdtase_dom_sf"/>
</dbReference>
<dbReference type="PRINTS" id="PR00069">
    <property type="entry name" value="ALDKETRDTASE"/>
</dbReference>
<feature type="domain" description="NADP-dependent oxidoreductase" evidence="5">
    <location>
        <begin position="21"/>
        <end position="295"/>
    </location>
</feature>
<dbReference type="InterPro" id="IPR018170">
    <property type="entry name" value="Aldo/ket_reductase_CS"/>
</dbReference>
<feature type="active site" description="Proton donor" evidence="2">
    <location>
        <position position="59"/>
    </location>
</feature>